<protein>
    <submittedName>
        <fullName evidence="9">Uncharacterized protein</fullName>
    </submittedName>
</protein>
<keyword evidence="7 8" id="KW-0472">Membrane</keyword>
<evidence type="ECO:0000256" key="2">
    <source>
        <dbReference type="ARBA" id="ARBA00007776"/>
    </source>
</evidence>
<comment type="subcellular location">
    <subcellularLocation>
        <location evidence="1">Cell membrane</location>
        <topology evidence="1">Multi-pass membrane protein</topology>
    </subcellularLocation>
</comment>
<gene>
    <name evidence="9" type="ORF">JG30_09790</name>
</gene>
<keyword evidence="6 8" id="KW-1133">Transmembrane helix</keyword>
<keyword evidence="5" id="KW-0133">Cell shape</keyword>
<accession>A0A0F4LUI2</accession>
<keyword evidence="3" id="KW-1003">Cell membrane</keyword>
<dbReference type="AlphaFoldDB" id="A0A0F4LUI2"/>
<dbReference type="InterPro" id="IPR007227">
    <property type="entry name" value="Cell_shape_determining_MreD"/>
</dbReference>
<dbReference type="PATRIC" id="fig|1218492.5.peg.1120"/>
<dbReference type="Proteomes" id="UP000033558">
    <property type="component" value="Unassembled WGS sequence"/>
</dbReference>
<keyword evidence="4 8" id="KW-0812">Transmembrane</keyword>
<evidence type="ECO:0000256" key="1">
    <source>
        <dbReference type="ARBA" id="ARBA00004651"/>
    </source>
</evidence>
<feature type="transmembrane region" description="Helical" evidence="8">
    <location>
        <begin position="110"/>
        <end position="134"/>
    </location>
</feature>
<feature type="transmembrane region" description="Helical" evidence="8">
    <location>
        <begin position="12"/>
        <end position="35"/>
    </location>
</feature>
<dbReference type="STRING" id="1218492.JG30_09790"/>
<feature type="transmembrane region" description="Helical" evidence="8">
    <location>
        <begin position="79"/>
        <end position="98"/>
    </location>
</feature>
<evidence type="ECO:0000256" key="7">
    <source>
        <dbReference type="ARBA" id="ARBA00023136"/>
    </source>
</evidence>
<dbReference type="RefSeq" id="WP_046316679.1">
    <property type="nucleotide sequence ID" value="NZ_JAMBJK010000001.1"/>
</dbReference>
<sequence>MVDFKGRPAKYVAQFFFLLLGFFLDGSLKSLIMWFNLPSNQVSLQMLLFFLSILVLYDHDEDPHLFYYAVILGVAYDSYYSHIFGLYTIIFPITVILVQRVRAYVPRTAIFMWSIYFILLTLSCIYLYLIGSFLDLTMVDGTKFVVYWLAPSLLWNSICFAIFYYPINKLAQWLVQINSGS</sequence>
<evidence type="ECO:0000256" key="8">
    <source>
        <dbReference type="SAM" id="Phobius"/>
    </source>
</evidence>
<dbReference type="NCBIfam" id="TIGR03426">
    <property type="entry name" value="shape_MreD"/>
    <property type="match status" value="1"/>
</dbReference>
<organism evidence="9 10">
    <name type="scientific">Bombilactobacillus mellifer</name>
    <dbReference type="NCBI Taxonomy" id="1218492"/>
    <lineage>
        <taxon>Bacteria</taxon>
        <taxon>Bacillati</taxon>
        <taxon>Bacillota</taxon>
        <taxon>Bacilli</taxon>
        <taxon>Lactobacillales</taxon>
        <taxon>Lactobacillaceae</taxon>
        <taxon>Bombilactobacillus</taxon>
    </lineage>
</organism>
<feature type="transmembrane region" description="Helical" evidence="8">
    <location>
        <begin position="146"/>
        <end position="167"/>
    </location>
</feature>
<evidence type="ECO:0000256" key="3">
    <source>
        <dbReference type="ARBA" id="ARBA00022475"/>
    </source>
</evidence>
<reference evidence="9 10" key="1">
    <citation type="submission" date="2015-01" db="EMBL/GenBank/DDBJ databases">
        <title>Comparative genomics of the lactic acid bacteria isolated from the honey bee gut.</title>
        <authorList>
            <person name="Ellegaard K.M."/>
            <person name="Tamarit D."/>
            <person name="Javelind E."/>
            <person name="Olofsson T."/>
            <person name="Andersson S.G."/>
            <person name="Vasquez A."/>
        </authorList>
    </citation>
    <scope>NUCLEOTIDE SEQUENCE [LARGE SCALE GENOMIC DNA]</scope>
    <source>
        <strain evidence="9 10">Bin4</strain>
    </source>
</reference>
<evidence type="ECO:0000313" key="9">
    <source>
        <dbReference type="EMBL" id="KJY61924.1"/>
    </source>
</evidence>
<dbReference type="GO" id="GO:0005886">
    <property type="term" value="C:plasma membrane"/>
    <property type="evidence" value="ECO:0007669"/>
    <property type="project" value="UniProtKB-SubCell"/>
</dbReference>
<evidence type="ECO:0000256" key="5">
    <source>
        <dbReference type="ARBA" id="ARBA00022960"/>
    </source>
</evidence>
<keyword evidence="10" id="KW-1185">Reference proteome</keyword>
<dbReference type="GO" id="GO:0008360">
    <property type="term" value="P:regulation of cell shape"/>
    <property type="evidence" value="ECO:0007669"/>
    <property type="project" value="UniProtKB-KW"/>
</dbReference>
<dbReference type="Pfam" id="PF04093">
    <property type="entry name" value="MreD"/>
    <property type="match status" value="1"/>
</dbReference>
<evidence type="ECO:0000256" key="4">
    <source>
        <dbReference type="ARBA" id="ARBA00022692"/>
    </source>
</evidence>
<comment type="similarity">
    <text evidence="2">Belongs to the MreD family.</text>
</comment>
<dbReference type="EMBL" id="JXJQ01000008">
    <property type="protein sequence ID" value="KJY61924.1"/>
    <property type="molecule type" value="Genomic_DNA"/>
</dbReference>
<evidence type="ECO:0000256" key="6">
    <source>
        <dbReference type="ARBA" id="ARBA00022989"/>
    </source>
</evidence>
<comment type="caution">
    <text evidence="9">The sequence shown here is derived from an EMBL/GenBank/DDBJ whole genome shotgun (WGS) entry which is preliminary data.</text>
</comment>
<evidence type="ECO:0000313" key="10">
    <source>
        <dbReference type="Proteomes" id="UP000033558"/>
    </source>
</evidence>
<name>A0A0F4LUI2_9LACO</name>
<dbReference type="HOGENOM" id="CLU_121959_0_1_9"/>
<feature type="transmembrane region" description="Helical" evidence="8">
    <location>
        <begin position="42"/>
        <end position="59"/>
    </location>
</feature>
<proteinExistence type="inferred from homology"/>